<dbReference type="PANTHER" id="PTHR42881">
    <property type="entry name" value="PROLYL ENDOPEPTIDASE"/>
    <property type="match status" value="1"/>
</dbReference>
<keyword evidence="6" id="KW-0720">Serine protease</keyword>
<evidence type="ECO:0000313" key="12">
    <source>
        <dbReference type="Proteomes" id="UP000219452"/>
    </source>
</evidence>
<dbReference type="GO" id="GO:0006508">
    <property type="term" value="P:proteolysis"/>
    <property type="evidence" value="ECO:0007669"/>
    <property type="project" value="UniProtKB-KW"/>
</dbReference>
<evidence type="ECO:0000313" key="11">
    <source>
        <dbReference type="EMBL" id="SOD97006.1"/>
    </source>
</evidence>
<dbReference type="Pfam" id="PF00326">
    <property type="entry name" value="Peptidase_S9"/>
    <property type="match status" value="1"/>
</dbReference>
<dbReference type="InterPro" id="IPR051167">
    <property type="entry name" value="Prolyl_oligopep/macrocyclase"/>
</dbReference>
<dbReference type="Gene3D" id="3.40.50.1820">
    <property type="entry name" value="alpha/beta hydrolase"/>
    <property type="match status" value="1"/>
</dbReference>
<evidence type="ECO:0000256" key="7">
    <source>
        <dbReference type="ARBA" id="ARBA00060121"/>
    </source>
</evidence>
<dbReference type="SUPFAM" id="SSF53474">
    <property type="entry name" value="alpha/beta-Hydrolases"/>
    <property type="match status" value="1"/>
</dbReference>
<protein>
    <recommendedName>
        <fullName evidence="3">prolyl oligopeptidase</fullName>
        <ecNumber evidence="3">3.4.21.26</ecNumber>
    </recommendedName>
    <alternativeName>
        <fullName evidence="8">Proline-specific endopeptidase</fullName>
    </alternativeName>
</protein>
<keyword evidence="4" id="KW-0645">Protease</keyword>
<keyword evidence="12" id="KW-1185">Reference proteome</keyword>
<dbReference type="PROSITE" id="PS00708">
    <property type="entry name" value="PRO_ENDOPEP_SER"/>
    <property type="match status" value="1"/>
</dbReference>
<evidence type="ECO:0000259" key="10">
    <source>
        <dbReference type="Pfam" id="PF02897"/>
    </source>
</evidence>
<dbReference type="InterPro" id="IPR029058">
    <property type="entry name" value="AB_hydrolase_fold"/>
</dbReference>
<dbReference type="AlphaFoldDB" id="A0A286GPA3"/>
<comment type="function">
    <text evidence="7">Cleaves peptide bonds on the C-terminal side of prolyl residues within peptides that are up to approximately 30 amino acids long. Has an absolute requirement for an X-Pro bond in the trans configuration immediately preceding the Pro-Y scissible bond.</text>
</comment>
<feature type="domain" description="Peptidase S9 prolyl oligopeptidase catalytic" evidence="9">
    <location>
        <begin position="478"/>
        <end position="691"/>
    </location>
</feature>
<evidence type="ECO:0000256" key="2">
    <source>
        <dbReference type="ARBA" id="ARBA00005228"/>
    </source>
</evidence>
<dbReference type="GO" id="GO:0005829">
    <property type="term" value="C:cytosol"/>
    <property type="evidence" value="ECO:0007669"/>
    <property type="project" value="TreeGrafter"/>
</dbReference>
<dbReference type="EC" id="3.4.21.26" evidence="3"/>
<dbReference type="InterPro" id="IPR023302">
    <property type="entry name" value="Pept_S9A_N"/>
</dbReference>
<dbReference type="Gene3D" id="2.130.10.120">
    <property type="entry name" value="Prolyl oligopeptidase, N-terminal domain"/>
    <property type="match status" value="1"/>
</dbReference>
<dbReference type="SUPFAM" id="SSF50993">
    <property type="entry name" value="Peptidase/esterase 'gauge' domain"/>
    <property type="match status" value="1"/>
</dbReference>
<dbReference type="FunFam" id="3.40.50.1820:FF:000005">
    <property type="entry name" value="Prolyl endopeptidase"/>
    <property type="match status" value="1"/>
</dbReference>
<dbReference type="EMBL" id="OCNH01000006">
    <property type="protein sequence ID" value="SOD97006.1"/>
    <property type="molecule type" value="Genomic_DNA"/>
</dbReference>
<dbReference type="InterPro" id="IPR001375">
    <property type="entry name" value="Peptidase_S9_cat"/>
</dbReference>
<comment type="catalytic activity">
    <reaction evidence="1">
        <text>Hydrolysis of Pro-|-Xaa &gt;&gt; Ala-|-Xaa in oligopeptides.</text>
        <dbReference type="EC" id="3.4.21.26"/>
    </reaction>
</comment>
<proteinExistence type="inferred from homology"/>
<evidence type="ECO:0000256" key="4">
    <source>
        <dbReference type="ARBA" id="ARBA00022670"/>
    </source>
</evidence>
<comment type="similarity">
    <text evidence="2">Belongs to the peptidase S9A family.</text>
</comment>
<sequence>MLSSSVILAQTTGPLPYPVTKKTDQVDTYHSTTVADPYRWLEDDRSAETAAWVKAENQVTFDYLSQIPYRKQFQDRLEQVYNYPKYSAPSRKGDWFYFSKNDGLQNQAVLYRQKGLDGKPELVIDSNKLSTDGTTRLGAFSLSKDGKYAVVGLSKGGSDWQEYQVMELATKTYLSDRIEWVKVSGAAWQGDGFYYSRYPKPDGSALAAKNENHQVYFHKLNTPQSADRLVYEDAKNPQRFHTISTTDDERFALLSISDRGKGKDGNSLFYLDAKSTVKTFTPVVAEVTDFSYGVVDNDGDRLLILTNEKAPNSKVIAFDTKKRTFSTLIPEKPEPISENSVSAAGGKLFVEYAKDVTSKVEVYDYSGKYETDVQLPGIGSSSGFGGEKDDKFVFYSFTSFTFPPTIYRYDIASRKSTVFRAPEVDFKPADYETKQVFYTSKDGTKVPMFLTYRKGLKLDGTNPTLLYGYGGFNVSLPPSFSPFRIPFLEQGGVYVQANLRGGSEYGEKWHEQGMKLKKQNVFDDFIAAAEYLIAQHYTSPAKLAIQGGSNGGLLVGAVMNQRPELFRVAIPQVGVMDMLRFHKFTIGWNWIADYGSSDNAEEFKALYAYSPLHNIKPGINYPATLITTADHDDRVVPAHSFKYAATLQAAYKGPNPVLIRIDTNSGHGASNTKKNIETTADIYSFILWNMGVKTLKEIASK</sequence>
<keyword evidence="5" id="KW-0378">Hydrolase</keyword>
<reference evidence="12" key="1">
    <citation type="submission" date="2017-09" db="EMBL/GenBank/DDBJ databases">
        <authorList>
            <person name="Varghese N."/>
            <person name="Submissions S."/>
        </authorList>
    </citation>
    <scope>NUCLEOTIDE SEQUENCE [LARGE SCALE GENOMIC DNA]</scope>
    <source>
        <strain evidence="12">DSM 29961</strain>
    </source>
</reference>
<dbReference type="InterPro" id="IPR002470">
    <property type="entry name" value="Peptidase_S9A"/>
</dbReference>
<dbReference type="OrthoDB" id="9801421at2"/>
<evidence type="ECO:0000259" key="9">
    <source>
        <dbReference type="Pfam" id="PF00326"/>
    </source>
</evidence>
<dbReference type="Proteomes" id="UP000219452">
    <property type="component" value="Unassembled WGS sequence"/>
</dbReference>
<name>A0A286GPA3_9BACT</name>
<accession>A0A286GPA3</accession>
<dbReference type="PRINTS" id="PR00862">
    <property type="entry name" value="PROLIGOPTASE"/>
</dbReference>
<organism evidence="11 12">
    <name type="scientific">Spirosoma fluviale</name>
    <dbReference type="NCBI Taxonomy" id="1597977"/>
    <lineage>
        <taxon>Bacteria</taxon>
        <taxon>Pseudomonadati</taxon>
        <taxon>Bacteroidota</taxon>
        <taxon>Cytophagia</taxon>
        <taxon>Cytophagales</taxon>
        <taxon>Cytophagaceae</taxon>
        <taxon>Spirosoma</taxon>
    </lineage>
</organism>
<evidence type="ECO:0000256" key="5">
    <source>
        <dbReference type="ARBA" id="ARBA00022801"/>
    </source>
</evidence>
<dbReference type="GO" id="GO:0004252">
    <property type="term" value="F:serine-type endopeptidase activity"/>
    <property type="evidence" value="ECO:0007669"/>
    <property type="project" value="UniProtKB-EC"/>
</dbReference>
<dbReference type="Pfam" id="PF02897">
    <property type="entry name" value="Peptidase_S9_N"/>
    <property type="match status" value="1"/>
</dbReference>
<dbReference type="GO" id="GO:0070012">
    <property type="term" value="F:oligopeptidase activity"/>
    <property type="evidence" value="ECO:0007669"/>
    <property type="project" value="TreeGrafter"/>
</dbReference>
<dbReference type="PANTHER" id="PTHR42881:SF2">
    <property type="entry name" value="PROLYL ENDOPEPTIDASE"/>
    <property type="match status" value="1"/>
</dbReference>
<evidence type="ECO:0000256" key="3">
    <source>
        <dbReference type="ARBA" id="ARBA00011897"/>
    </source>
</evidence>
<feature type="domain" description="Peptidase S9A N-terminal" evidence="10">
    <location>
        <begin position="18"/>
        <end position="420"/>
    </location>
</feature>
<dbReference type="RefSeq" id="WP_097130572.1">
    <property type="nucleotide sequence ID" value="NZ_OCNH01000006.1"/>
</dbReference>
<evidence type="ECO:0000256" key="1">
    <source>
        <dbReference type="ARBA" id="ARBA00001070"/>
    </source>
</evidence>
<gene>
    <name evidence="11" type="ORF">SAMN06269250_5617</name>
</gene>
<dbReference type="InterPro" id="IPR002471">
    <property type="entry name" value="Pept_S9_AS"/>
</dbReference>
<evidence type="ECO:0000256" key="6">
    <source>
        <dbReference type="ARBA" id="ARBA00022825"/>
    </source>
</evidence>
<evidence type="ECO:0000256" key="8">
    <source>
        <dbReference type="ARBA" id="ARBA00081187"/>
    </source>
</evidence>